<reference evidence="12" key="1">
    <citation type="submission" date="2019-10" db="EMBL/GenBank/DDBJ databases">
        <authorList>
            <consortium name="DOE Joint Genome Institute"/>
            <person name="Kuo A."/>
            <person name="Miyauchi S."/>
            <person name="Kiss E."/>
            <person name="Drula E."/>
            <person name="Kohler A."/>
            <person name="Sanchez-Garcia M."/>
            <person name="Andreopoulos B."/>
            <person name="Barry K.W."/>
            <person name="Bonito G."/>
            <person name="Buee M."/>
            <person name="Carver A."/>
            <person name="Chen C."/>
            <person name="Cichocki N."/>
            <person name="Clum A."/>
            <person name="Culley D."/>
            <person name="Crous P.W."/>
            <person name="Fauchery L."/>
            <person name="Girlanda M."/>
            <person name="Hayes R."/>
            <person name="Keri Z."/>
            <person name="LaButti K."/>
            <person name="Lipzen A."/>
            <person name="Lombard V."/>
            <person name="Magnuson J."/>
            <person name="Maillard F."/>
            <person name="Morin E."/>
            <person name="Murat C."/>
            <person name="Nolan M."/>
            <person name="Ohm R."/>
            <person name="Pangilinan J."/>
            <person name="Pereira M."/>
            <person name="Perotto S."/>
            <person name="Peter M."/>
            <person name="Riley R."/>
            <person name="Sitrit Y."/>
            <person name="Stielow B."/>
            <person name="Szollosi G."/>
            <person name="Zifcakova L."/>
            <person name="Stursova M."/>
            <person name="Spatafora J.W."/>
            <person name="Tedersoo L."/>
            <person name="Vaario L.-M."/>
            <person name="Yamada A."/>
            <person name="Yan M."/>
            <person name="Wang P."/>
            <person name="Xu J."/>
            <person name="Bruns T."/>
            <person name="Baldrian P."/>
            <person name="Vilgalys R."/>
            <person name="Henrissat B."/>
            <person name="Grigoriev I.V."/>
            <person name="Hibbett D."/>
            <person name="Nagy L.G."/>
            <person name="Martin F.M."/>
        </authorList>
    </citation>
    <scope>NUCLEOTIDE SEQUENCE</scope>
    <source>
        <strain evidence="12">Prilba</strain>
    </source>
</reference>
<keyword evidence="13" id="KW-1185">Reference proteome</keyword>
<evidence type="ECO:0000313" key="12">
    <source>
        <dbReference type="EMBL" id="KAF8482177.1"/>
    </source>
</evidence>
<evidence type="ECO:0000256" key="10">
    <source>
        <dbReference type="SAM" id="Phobius"/>
    </source>
</evidence>
<accession>A0A9P5MZD1</accession>
<organism evidence="12 13">
    <name type="scientific">Russula ochroleuca</name>
    <dbReference type="NCBI Taxonomy" id="152965"/>
    <lineage>
        <taxon>Eukaryota</taxon>
        <taxon>Fungi</taxon>
        <taxon>Dikarya</taxon>
        <taxon>Basidiomycota</taxon>
        <taxon>Agaricomycotina</taxon>
        <taxon>Agaricomycetes</taxon>
        <taxon>Russulales</taxon>
        <taxon>Russulaceae</taxon>
        <taxon>Russula</taxon>
    </lineage>
</organism>
<dbReference type="GO" id="GO:1990456">
    <property type="term" value="P:mitochondrion-endoplasmic reticulum membrane tethering"/>
    <property type="evidence" value="ECO:0007669"/>
    <property type="project" value="TreeGrafter"/>
</dbReference>
<dbReference type="Proteomes" id="UP000759537">
    <property type="component" value="Unassembled WGS sequence"/>
</dbReference>
<protein>
    <submittedName>
        <fullName evidence="12">Maintenance of mitochondrial morphology protein 1</fullName>
    </submittedName>
</protein>
<dbReference type="PANTHER" id="PTHR13466">
    <property type="entry name" value="TEX2 PROTEIN-RELATED"/>
    <property type="match status" value="1"/>
</dbReference>
<evidence type="ECO:0000256" key="7">
    <source>
        <dbReference type="ARBA" id="ARBA00023121"/>
    </source>
</evidence>
<feature type="domain" description="SMP-LTD" evidence="11">
    <location>
        <begin position="70"/>
        <end position="274"/>
    </location>
</feature>
<keyword evidence="6" id="KW-0445">Lipid transport</keyword>
<dbReference type="GO" id="GO:0015914">
    <property type="term" value="P:phospholipid transport"/>
    <property type="evidence" value="ECO:0007669"/>
    <property type="project" value="TreeGrafter"/>
</dbReference>
<proteinExistence type="predicted"/>
<evidence type="ECO:0000256" key="8">
    <source>
        <dbReference type="ARBA" id="ARBA00023136"/>
    </source>
</evidence>
<evidence type="ECO:0000256" key="6">
    <source>
        <dbReference type="ARBA" id="ARBA00023055"/>
    </source>
</evidence>
<evidence type="ECO:0000313" key="13">
    <source>
        <dbReference type="Proteomes" id="UP000759537"/>
    </source>
</evidence>
<dbReference type="GO" id="GO:0008289">
    <property type="term" value="F:lipid binding"/>
    <property type="evidence" value="ECO:0007669"/>
    <property type="project" value="UniProtKB-KW"/>
</dbReference>
<keyword evidence="4" id="KW-0256">Endoplasmic reticulum</keyword>
<keyword evidence="8 10" id="KW-0472">Membrane</keyword>
<dbReference type="InterPro" id="IPR031468">
    <property type="entry name" value="SMP_LBD"/>
</dbReference>
<dbReference type="GO" id="GO:0032865">
    <property type="term" value="C:ERMES complex"/>
    <property type="evidence" value="ECO:0007669"/>
    <property type="project" value="TreeGrafter"/>
</dbReference>
<dbReference type="PANTHER" id="PTHR13466:SF0">
    <property type="entry name" value="SMP-LTD DOMAIN-CONTAINING PROTEIN"/>
    <property type="match status" value="1"/>
</dbReference>
<evidence type="ECO:0000259" key="11">
    <source>
        <dbReference type="PROSITE" id="PS51847"/>
    </source>
</evidence>
<gene>
    <name evidence="12" type="ORF">DFH94DRAFT_735510</name>
</gene>
<evidence type="ECO:0000256" key="3">
    <source>
        <dbReference type="ARBA" id="ARBA00022692"/>
    </source>
</evidence>
<feature type="transmembrane region" description="Helical" evidence="10">
    <location>
        <begin position="12"/>
        <end position="36"/>
    </location>
</feature>
<comment type="subcellular location">
    <subcellularLocation>
        <location evidence="1">Endoplasmic reticulum membrane</location>
    </subcellularLocation>
</comment>
<evidence type="ECO:0000256" key="5">
    <source>
        <dbReference type="ARBA" id="ARBA00022989"/>
    </source>
</evidence>
<comment type="caution">
    <text evidence="12">The sequence shown here is derived from an EMBL/GenBank/DDBJ whole genome shotgun (WGS) entry which is preliminary data.</text>
</comment>
<evidence type="ECO:0000256" key="2">
    <source>
        <dbReference type="ARBA" id="ARBA00022448"/>
    </source>
</evidence>
<keyword evidence="3 10" id="KW-0812">Transmembrane</keyword>
<keyword evidence="2" id="KW-0813">Transport</keyword>
<evidence type="ECO:0000256" key="9">
    <source>
        <dbReference type="SAM" id="MobiDB-lite"/>
    </source>
</evidence>
<feature type="region of interest" description="Disordered" evidence="9">
    <location>
        <begin position="47"/>
        <end position="67"/>
    </location>
</feature>
<dbReference type="PROSITE" id="PS51847">
    <property type="entry name" value="SMP"/>
    <property type="match status" value="1"/>
</dbReference>
<dbReference type="CDD" id="cd21671">
    <property type="entry name" value="SMP_Mmm1"/>
    <property type="match status" value="1"/>
</dbReference>
<reference evidence="12" key="2">
    <citation type="journal article" date="2020" name="Nat. Commun.">
        <title>Large-scale genome sequencing of mycorrhizal fungi provides insights into the early evolution of symbiotic traits.</title>
        <authorList>
            <person name="Miyauchi S."/>
            <person name="Kiss E."/>
            <person name="Kuo A."/>
            <person name="Drula E."/>
            <person name="Kohler A."/>
            <person name="Sanchez-Garcia M."/>
            <person name="Morin E."/>
            <person name="Andreopoulos B."/>
            <person name="Barry K.W."/>
            <person name="Bonito G."/>
            <person name="Buee M."/>
            <person name="Carver A."/>
            <person name="Chen C."/>
            <person name="Cichocki N."/>
            <person name="Clum A."/>
            <person name="Culley D."/>
            <person name="Crous P.W."/>
            <person name="Fauchery L."/>
            <person name="Girlanda M."/>
            <person name="Hayes R.D."/>
            <person name="Keri Z."/>
            <person name="LaButti K."/>
            <person name="Lipzen A."/>
            <person name="Lombard V."/>
            <person name="Magnuson J."/>
            <person name="Maillard F."/>
            <person name="Murat C."/>
            <person name="Nolan M."/>
            <person name="Ohm R.A."/>
            <person name="Pangilinan J."/>
            <person name="Pereira M.F."/>
            <person name="Perotto S."/>
            <person name="Peter M."/>
            <person name="Pfister S."/>
            <person name="Riley R."/>
            <person name="Sitrit Y."/>
            <person name="Stielow J.B."/>
            <person name="Szollosi G."/>
            <person name="Zifcakova L."/>
            <person name="Stursova M."/>
            <person name="Spatafora J.W."/>
            <person name="Tedersoo L."/>
            <person name="Vaario L.M."/>
            <person name="Yamada A."/>
            <person name="Yan M."/>
            <person name="Wang P."/>
            <person name="Xu J."/>
            <person name="Bruns T."/>
            <person name="Baldrian P."/>
            <person name="Vilgalys R."/>
            <person name="Dunand C."/>
            <person name="Henrissat B."/>
            <person name="Grigoriev I.V."/>
            <person name="Hibbett D."/>
            <person name="Nagy L.G."/>
            <person name="Martin F.M."/>
        </authorList>
    </citation>
    <scope>NUCLEOTIDE SEQUENCE</scope>
    <source>
        <strain evidence="12">Prilba</strain>
    </source>
</reference>
<keyword evidence="7" id="KW-0446">Lipid-binding</keyword>
<name>A0A9P5MZD1_9AGAM</name>
<evidence type="ECO:0000256" key="4">
    <source>
        <dbReference type="ARBA" id="ARBA00022824"/>
    </source>
</evidence>
<keyword evidence="5 10" id="KW-1133">Transmembrane helix</keyword>
<dbReference type="AlphaFoldDB" id="A0A9P5MZD1"/>
<evidence type="ECO:0000256" key="1">
    <source>
        <dbReference type="ARBA" id="ARBA00004586"/>
    </source>
</evidence>
<dbReference type="EMBL" id="WHVB01000006">
    <property type="protein sequence ID" value="KAF8482177.1"/>
    <property type="molecule type" value="Genomic_DNA"/>
</dbReference>
<dbReference type="InterPro" id="IPR019411">
    <property type="entry name" value="MMM1_dom"/>
</dbReference>
<dbReference type="GO" id="GO:0005789">
    <property type="term" value="C:endoplasmic reticulum membrane"/>
    <property type="evidence" value="ECO:0007669"/>
    <property type="project" value="UniProtKB-SubCell"/>
</dbReference>
<dbReference type="Pfam" id="PF10296">
    <property type="entry name" value="MMM1"/>
    <property type="match status" value="2"/>
</dbReference>
<sequence>MGSGYIFSLQPTFTQGFILGQISILALLAVVIKYLFLETEPARNVADRTAPVSQPTRTATRLDGDPTHIEPESTEWLNALLHQVADVYRSKLRDDLQGIEGDEVLRHRVENFVNLTRPSGVLDRIQVHSVNLGAAAPHISNARSRLVAGSLERSESEMIYKDDVSISLSTAYLFNYPMIGFARLPISVTISLSVFSCRVVITPPPLSSPVPAFTLSMHPNFTLDLKSTSLLGSRAKLADVPKLHELIDNQLRRSLSRWGTLKFVLPGFSDREDMKERVFESGR</sequence>
<dbReference type="OrthoDB" id="5599157at2759"/>